<proteinExistence type="predicted"/>
<evidence type="ECO:0000313" key="4">
    <source>
        <dbReference type="EMBL" id="QIS12692.1"/>
    </source>
</evidence>
<sequence>MRVSVQSLPEHTRGYARKGDARMTRLSDGARRSLILLVEAQSTSSGLHVRLREGDRVLADRRVAYDSTAEEYAAFVDADRYFENHRVPGVPDPIAEPARRLGEWVSRELLGDAADFIALATPCTVVVTGAEALVSGPWELALVSERTLGQLGAVFVQSVETSVPPPPARTERSVLRVLAVFSQPDGLDALNLRRERRELQRTIGELARLGARVELCVLQYGATRRRLAEVAADPDGWDVVQLSGHGAAGSFTVEAEDSGRDPIEVDDLIALLAPARPSLVVLSSCRSAARIAEERMALLGLAEVSHRPDRHPNSQLAQSIAINLGCAVLAMRFAVPDSYVIGLIMAFYAELLREGRSVAEALEIARGRVGATATAIEWATSTVIGEGAGRLTLSRPRRADDEIPPPPERFVGRVAVMTKCGRTLTTAGMPNTVVLSGTPGVGKTTVAAELVDLHGDRFDQVVWFAIPENADPQVLFLDLLVRLETALPGLRLLDTVVEDTLPADALADLTKALASTRTLLVLEAFETLTPEGEFTHLGWPGLITALTAHTGASRLLATTRVTPRCLARYVEPIGLLTVDETVLLVGELGRLDRFVRGEVPDVSADGARALAAQAIKASGRHPKLLELADGQATDAATLRSFLDDADKRSAAEHDPRRLLEAWTIEAVTRLGSSARHRFDILCVLDDRDRTPDTVNAIDADPSATDSDDELRYAALAVITGHHYEIHPTVASSGRDLLEPEARQRITAAIATYWRHALERAVAAERTSGSIEPVARFARAVATYLVRSGDVPMAIDALDLILRRERSRIGLRALLPLAHEIVTTATGTDQRLRARRMVANIMALLAHRAAEPITAQLREDALAQGDSGMAMSLTTDLIGRYREANRYPEALALADEQIELGERTGAGPWTRLVHDNEKVSLLVAMGKAAEVAEQIEHLRRTMAELPDEAGENETVRPFRAKGLVLDTAYTAALALHDYDTCITVGEEMLALKRAYDADENEIARAKYRLCFPLMRRNRTGEALSYLTWCRTVFTRERDSAALAATLTALAELEDERGYTDTGIALARSALRHQYAARTLGGISNGHLNLGYRLESAGDRRAATAHHLIATLIATGSSYWQADSAVDALAHDLIELGDDHPTTAAELMELAERDLPGIEIPTAVTELHTGIGFEQADVVAILARAGRAADALREPAFTFWDPLLSGLLADDTLATEQVADFLDAFAEIPERATVATILRDPVAAEEPDEIDRAILRRADAVRSGALRLPDELWRLMSVADVLANIVGATHGDELRDTLASAELDEMAEDEPVLVAILHRIRAGERNRRVLLENLAPEEQLAVEHVLAHAAH</sequence>
<dbReference type="InterPro" id="IPR002182">
    <property type="entry name" value="NB-ARC"/>
</dbReference>
<dbReference type="KEGG" id="nah:F5544_24175"/>
<dbReference type="InterPro" id="IPR027417">
    <property type="entry name" value="P-loop_NTPase"/>
</dbReference>
<evidence type="ECO:0000313" key="5">
    <source>
        <dbReference type="Proteomes" id="UP000503540"/>
    </source>
</evidence>
<dbReference type="Gene3D" id="3.40.50.300">
    <property type="entry name" value="P-loop containing nucleotide triphosphate hydrolases"/>
    <property type="match status" value="1"/>
</dbReference>
<organism evidence="4 5">
    <name type="scientific">Nocardia arthritidis</name>
    <dbReference type="NCBI Taxonomy" id="228602"/>
    <lineage>
        <taxon>Bacteria</taxon>
        <taxon>Bacillati</taxon>
        <taxon>Actinomycetota</taxon>
        <taxon>Actinomycetes</taxon>
        <taxon>Mycobacteriales</taxon>
        <taxon>Nocardiaceae</taxon>
        <taxon>Nocardia</taxon>
    </lineage>
</organism>
<dbReference type="EMBL" id="CP046172">
    <property type="protein sequence ID" value="QIS12692.1"/>
    <property type="molecule type" value="Genomic_DNA"/>
</dbReference>
<keyword evidence="5" id="KW-1185">Reference proteome</keyword>
<dbReference type="InterPro" id="IPR024983">
    <property type="entry name" value="CHAT_dom"/>
</dbReference>
<evidence type="ECO:0000259" key="3">
    <source>
        <dbReference type="Pfam" id="PF12770"/>
    </source>
</evidence>
<feature type="compositionally biased region" description="Basic and acidic residues" evidence="1">
    <location>
        <begin position="10"/>
        <end position="21"/>
    </location>
</feature>
<evidence type="ECO:0000256" key="1">
    <source>
        <dbReference type="SAM" id="MobiDB-lite"/>
    </source>
</evidence>
<name>A0A6G9YHJ9_9NOCA</name>
<dbReference type="GO" id="GO:0043531">
    <property type="term" value="F:ADP binding"/>
    <property type="evidence" value="ECO:0007669"/>
    <property type="project" value="InterPro"/>
</dbReference>
<dbReference type="Pfam" id="PF00931">
    <property type="entry name" value="NB-ARC"/>
    <property type="match status" value="1"/>
</dbReference>
<feature type="domain" description="NB-ARC" evidence="2">
    <location>
        <begin position="422"/>
        <end position="523"/>
    </location>
</feature>
<feature type="region of interest" description="Disordered" evidence="1">
    <location>
        <begin position="1"/>
        <end position="21"/>
    </location>
</feature>
<feature type="domain" description="CHAT" evidence="3">
    <location>
        <begin position="98"/>
        <end position="385"/>
    </location>
</feature>
<protein>
    <submittedName>
        <fullName evidence="4">CHAT domain-containing protein</fullName>
    </submittedName>
</protein>
<dbReference type="SUPFAM" id="SSF52540">
    <property type="entry name" value="P-loop containing nucleoside triphosphate hydrolases"/>
    <property type="match status" value="1"/>
</dbReference>
<dbReference type="Pfam" id="PF12770">
    <property type="entry name" value="CHAT"/>
    <property type="match status" value="1"/>
</dbReference>
<gene>
    <name evidence="4" type="ORF">F5544_24175</name>
</gene>
<reference evidence="4 5" key="1">
    <citation type="journal article" date="2019" name="ACS Chem. Biol.">
        <title>Identification and Mobilization of a Cryptic Antibiotic Biosynthesis Gene Locus from a Human-Pathogenic Nocardia Isolate.</title>
        <authorList>
            <person name="Herisse M."/>
            <person name="Ishida K."/>
            <person name="Porter J.L."/>
            <person name="Howden B."/>
            <person name="Hertweck C."/>
            <person name="Stinear T.P."/>
            <person name="Pidot S.J."/>
        </authorList>
    </citation>
    <scope>NUCLEOTIDE SEQUENCE [LARGE SCALE GENOMIC DNA]</scope>
    <source>
        <strain evidence="4 5">AUSMDU00012717</strain>
    </source>
</reference>
<evidence type="ECO:0000259" key="2">
    <source>
        <dbReference type="Pfam" id="PF00931"/>
    </source>
</evidence>
<accession>A0A6G9YHJ9</accession>
<dbReference type="Proteomes" id="UP000503540">
    <property type="component" value="Chromosome"/>
</dbReference>